<evidence type="ECO:0000256" key="8">
    <source>
        <dbReference type="ARBA" id="ARBA00048336"/>
    </source>
</evidence>
<dbReference type="Pfam" id="PF00533">
    <property type="entry name" value="BRCT"/>
    <property type="match status" value="1"/>
</dbReference>
<reference evidence="13 14" key="1">
    <citation type="submission" date="2020-01" db="EMBL/GenBank/DDBJ databases">
        <authorList>
            <consortium name="DOE Joint Genome Institute"/>
            <person name="Haridas S."/>
            <person name="Albert R."/>
            <person name="Binder M."/>
            <person name="Bloem J."/>
            <person name="Labutti K."/>
            <person name="Salamov A."/>
            <person name="Andreopoulos B."/>
            <person name="Baker S.E."/>
            <person name="Barry K."/>
            <person name="Bills G."/>
            <person name="Bluhm B.H."/>
            <person name="Cannon C."/>
            <person name="Castanera R."/>
            <person name="Culley D.E."/>
            <person name="Daum C."/>
            <person name="Ezra D."/>
            <person name="Gonzalez J.B."/>
            <person name="Henrissat B."/>
            <person name="Kuo A."/>
            <person name="Liang C."/>
            <person name="Lipzen A."/>
            <person name="Lutzoni F."/>
            <person name="Magnuson J."/>
            <person name="Mondo S."/>
            <person name="Nolan M."/>
            <person name="Ohm R."/>
            <person name="Pangilinan J."/>
            <person name="Park H.-J.H."/>
            <person name="Ramirez L."/>
            <person name="Alfaro M."/>
            <person name="Sun H."/>
            <person name="Tritt A."/>
            <person name="Yoshinaga Y."/>
            <person name="Zwiers L.-H.L."/>
            <person name="Turgeon B.G."/>
            <person name="Goodwin S.B."/>
            <person name="Spatafora J.W."/>
            <person name="Crous P.W."/>
            <person name="Grigoriev I.V."/>
        </authorList>
    </citation>
    <scope>NUCLEOTIDE SEQUENCE [LARGE SCALE GENOMIC DNA]</scope>
    <source>
        <strain evidence="13 14">CBS 611.86</strain>
    </source>
</reference>
<dbReference type="Gene3D" id="1.10.287.10">
    <property type="entry name" value="S15/NS1, RNA-binding"/>
    <property type="match status" value="1"/>
</dbReference>
<comment type="catalytic activity">
    <reaction evidence="8 9">
        <text>O-phospho-L-threonyl-[protein] + H2O = L-threonyl-[protein] + phosphate</text>
        <dbReference type="Rhea" id="RHEA:47004"/>
        <dbReference type="Rhea" id="RHEA-COMP:11060"/>
        <dbReference type="Rhea" id="RHEA-COMP:11605"/>
        <dbReference type="ChEBI" id="CHEBI:15377"/>
        <dbReference type="ChEBI" id="CHEBI:30013"/>
        <dbReference type="ChEBI" id="CHEBI:43474"/>
        <dbReference type="ChEBI" id="CHEBI:61977"/>
        <dbReference type="EC" id="3.1.3.16"/>
    </reaction>
</comment>
<feature type="region of interest" description="Disordered" evidence="10">
    <location>
        <begin position="493"/>
        <end position="512"/>
    </location>
</feature>
<dbReference type="SUPFAM" id="SSF52113">
    <property type="entry name" value="BRCT domain"/>
    <property type="match status" value="1"/>
</dbReference>
<keyword evidence="14" id="KW-1185">Reference proteome</keyword>
<evidence type="ECO:0000256" key="7">
    <source>
        <dbReference type="ARBA" id="ARBA00047761"/>
    </source>
</evidence>
<dbReference type="InterPro" id="IPR036412">
    <property type="entry name" value="HAD-like_sf"/>
</dbReference>
<comment type="function">
    <text evidence="9">This promotes the activity of RNA polymerase II.</text>
</comment>
<feature type="domain" description="FCP1 homology" evidence="12">
    <location>
        <begin position="156"/>
        <end position="333"/>
    </location>
</feature>
<dbReference type="SUPFAM" id="SSF56784">
    <property type="entry name" value="HAD-like"/>
    <property type="match status" value="1"/>
</dbReference>
<evidence type="ECO:0000256" key="10">
    <source>
        <dbReference type="SAM" id="MobiDB-lite"/>
    </source>
</evidence>
<dbReference type="InterPro" id="IPR036420">
    <property type="entry name" value="BRCT_dom_sf"/>
</dbReference>
<dbReference type="InterPro" id="IPR004274">
    <property type="entry name" value="FCP1_dom"/>
</dbReference>
<dbReference type="PROSITE" id="PS50969">
    <property type="entry name" value="FCP1"/>
    <property type="match status" value="1"/>
</dbReference>
<protein>
    <recommendedName>
        <fullName evidence="6 9">RNA polymerase II subunit A C-terminal domain phosphatase</fullName>
        <ecNumber evidence="2 9">3.1.3.16</ecNumber>
    </recommendedName>
</protein>
<dbReference type="FunFam" id="3.40.50.10190:FF:000049">
    <property type="entry name" value="RNA Polymerase II CTD phosphatase Fcp1"/>
    <property type="match status" value="1"/>
</dbReference>
<feature type="compositionally biased region" description="Acidic residues" evidence="10">
    <location>
        <begin position="673"/>
        <end position="682"/>
    </location>
</feature>
<keyword evidence="4" id="KW-0904">Protein phosphatase</keyword>
<dbReference type="SMART" id="SM00292">
    <property type="entry name" value="BRCT"/>
    <property type="match status" value="1"/>
</dbReference>
<feature type="compositionally biased region" description="Basic and acidic residues" evidence="10">
    <location>
        <begin position="341"/>
        <end position="352"/>
    </location>
</feature>
<comment type="subcellular location">
    <subcellularLocation>
        <location evidence="1 9">Nucleus</location>
    </subcellularLocation>
</comment>
<name>A0A7C8MKZ4_9PLEO</name>
<dbReference type="InterPro" id="IPR039189">
    <property type="entry name" value="Fcp1"/>
</dbReference>
<dbReference type="OrthoDB" id="10249888at2759"/>
<evidence type="ECO:0000313" key="13">
    <source>
        <dbReference type="EMBL" id="KAF2878123.1"/>
    </source>
</evidence>
<comment type="catalytic activity">
    <reaction evidence="7 9">
        <text>O-phospho-L-seryl-[protein] + H2O = L-seryl-[protein] + phosphate</text>
        <dbReference type="Rhea" id="RHEA:20629"/>
        <dbReference type="Rhea" id="RHEA-COMP:9863"/>
        <dbReference type="Rhea" id="RHEA-COMP:11604"/>
        <dbReference type="ChEBI" id="CHEBI:15377"/>
        <dbReference type="ChEBI" id="CHEBI:29999"/>
        <dbReference type="ChEBI" id="CHEBI:43474"/>
        <dbReference type="ChEBI" id="CHEBI:83421"/>
        <dbReference type="EC" id="3.1.3.16"/>
    </reaction>
</comment>
<dbReference type="PANTHER" id="PTHR23081">
    <property type="entry name" value="RNA POLYMERASE II CTD PHOSPHATASE"/>
    <property type="match status" value="1"/>
</dbReference>
<dbReference type="EC" id="3.1.3.16" evidence="2 9"/>
<evidence type="ECO:0000259" key="12">
    <source>
        <dbReference type="PROSITE" id="PS50969"/>
    </source>
</evidence>
<feature type="compositionally biased region" description="Acidic residues" evidence="10">
    <location>
        <begin position="634"/>
        <end position="650"/>
    </location>
</feature>
<feature type="domain" description="BRCT" evidence="11">
    <location>
        <begin position="526"/>
        <end position="620"/>
    </location>
</feature>
<dbReference type="AlphaFoldDB" id="A0A7C8MKZ4"/>
<evidence type="ECO:0000256" key="6">
    <source>
        <dbReference type="ARBA" id="ARBA00040602"/>
    </source>
</evidence>
<dbReference type="SMART" id="SM00577">
    <property type="entry name" value="CPDc"/>
    <property type="match status" value="1"/>
</dbReference>
<evidence type="ECO:0000256" key="5">
    <source>
        <dbReference type="ARBA" id="ARBA00023242"/>
    </source>
</evidence>
<feature type="compositionally biased region" description="Basic and acidic residues" evidence="10">
    <location>
        <begin position="425"/>
        <end position="435"/>
    </location>
</feature>
<dbReference type="CDD" id="cd07521">
    <property type="entry name" value="HAD_FCP1-like"/>
    <property type="match status" value="1"/>
</dbReference>
<feature type="compositionally biased region" description="Polar residues" evidence="10">
    <location>
        <begin position="741"/>
        <end position="757"/>
    </location>
</feature>
<feature type="region of interest" description="Disordered" evidence="10">
    <location>
        <begin position="423"/>
        <end position="461"/>
    </location>
</feature>
<evidence type="ECO:0000256" key="9">
    <source>
        <dbReference type="RuleBase" id="RU366066"/>
    </source>
</evidence>
<dbReference type="InterPro" id="IPR023214">
    <property type="entry name" value="HAD_sf"/>
</dbReference>
<proteinExistence type="predicted"/>
<gene>
    <name evidence="13" type="ORF">BDV95DRAFT_479621</name>
</gene>
<keyword evidence="3 9" id="KW-0378">Hydrolase</keyword>
<sequence>MKILSPQGLHYPITVTEVAKKRDDAVQRSSVLFSYYYESTVTEGDKWGDEKEVKKKFPARFNASNEGTVTAWFIKAGSVIQRPGVALLEISEPCTHETQFGGLCVECGKDMTAVDYLTKDRDSDRAQVNMTHDNTALLVSHREAFRAEEDSKRRLLTAKKLSLIVDLDQTVIHTTCERTIAEWKADPENPNYEAVKDVECFQLADDNVANVAANWYYVKMRPGLKDFFDRVSKMYEMHIYTMATRAYAQEVARIIDPERKYFGDRILSRDENYTDKLKSLHRLFPNNTDMAVIIDDRADIWHYSENLIRVPVFNFFPGAGDINASFLPKQQELVTTSGKSKAPEKPAVKDTAESEGEDAQIVSIAGKPTETTPAETANGDLPELGQQLISMVTGDKPEVLEEQVKEQEKVIISQLTERPLLQKQLELDKEDKEVELNEDSPEVENGDSQSTEHHKHRHSLLHDDDRGLDIVEANLRRVHDAFYDEYHRAKPVPPGGRVAELKGGKSPKKRNLSEHVPSVTALMPQIKEEVLEGTVIVFSGIIPLGMDVENSDFALWIRSFGAQISLNINKNTTHVIANPDRKTTKVKKAARYPQIKIVNAEWMFQCCTRWERVNEQPYLIEVDAADRGGSPLGDLEDDSLAVSGDDDEAESPVLDLSAQKWQALDDELQAFMDESDDEEDPSASETESVGSETSARADGKQNKRKRKRATRSTDVSETEDSDASVDSTSKLQKRKKRTIERVTSLTNVVSADKSSGLPSPETTGPEEGQGEEEMDAEATGPAAAPAAVDNDDDDGLEAQFRAGFESSEGEDNV</sequence>
<dbReference type="PROSITE" id="PS50172">
    <property type="entry name" value="BRCT"/>
    <property type="match status" value="1"/>
</dbReference>
<dbReference type="GO" id="GO:0005634">
    <property type="term" value="C:nucleus"/>
    <property type="evidence" value="ECO:0007669"/>
    <property type="project" value="UniProtKB-SubCell"/>
</dbReference>
<dbReference type="GO" id="GO:0008420">
    <property type="term" value="F:RNA polymerase II CTD heptapeptide repeat phosphatase activity"/>
    <property type="evidence" value="ECO:0007669"/>
    <property type="project" value="UniProtKB-UniRule"/>
</dbReference>
<organism evidence="13 14">
    <name type="scientific">Massariosphaeria phaeospora</name>
    <dbReference type="NCBI Taxonomy" id="100035"/>
    <lineage>
        <taxon>Eukaryota</taxon>
        <taxon>Fungi</taxon>
        <taxon>Dikarya</taxon>
        <taxon>Ascomycota</taxon>
        <taxon>Pezizomycotina</taxon>
        <taxon>Dothideomycetes</taxon>
        <taxon>Pleosporomycetidae</taxon>
        <taxon>Pleosporales</taxon>
        <taxon>Pleosporales incertae sedis</taxon>
        <taxon>Massariosphaeria</taxon>
    </lineage>
</organism>
<dbReference type="Gene3D" id="3.40.50.1000">
    <property type="entry name" value="HAD superfamily/HAD-like"/>
    <property type="match status" value="1"/>
</dbReference>
<dbReference type="CDD" id="cd17729">
    <property type="entry name" value="BRCT_CTDP1"/>
    <property type="match status" value="1"/>
</dbReference>
<dbReference type="NCBIfam" id="TIGR02250">
    <property type="entry name" value="FCP1_euk"/>
    <property type="match status" value="1"/>
</dbReference>
<feature type="compositionally biased region" description="Low complexity" evidence="10">
    <location>
        <begin position="777"/>
        <end position="788"/>
    </location>
</feature>
<feature type="region of interest" description="Disordered" evidence="10">
    <location>
        <begin position="673"/>
        <end position="813"/>
    </location>
</feature>
<evidence type="ECO:0000256" key="2">
    <source>
        <dbReference type="ARBA" id="ARBA00013081"/>
    </source>
</evidence>
<dbReference type="InterPro" id="IPR001357">
    <property type="entry name" value="BRCT_dom"/>
</dbReference>
<evidence type="ECO:0000259" key="11">
    <source>
        <dbReference type="PROSITE" id="PS50172"/>
    </source>
</evidence>
<dbReference type="Gene3D" id="3.40.50.10190">
    <property type="entry name" value="BRCT domain"/>
    <property type="match status" value="1"/>
</dbReference>
<dbReference type="Proteomes" id="UP000481861">
    <property type="component" value="Unassembled WGS sequence"/>
</dbReference>
<feature type="region of interest" description="Disordered" evidence="10">
    <location>
        <begin position="626"/>
        <end position="653"/>
    </location>
</feature>
<feature type="compositionally biased region" description="Acidic residues" evidence="10">
    <location>
        <begin position="436"/>
        <end position="445"/>
    </location>
</feature>
<keyword evidence="5 9" id="KW-0539">Nucleus</keyword>
<evidence type="ECO:0000256" key="3">
    <source>
        <dbReference type="ARBA" id="ARBA00022801"/>
    </source>
</evidence>
<dbReference type="InterPro" id="IPR011947">
    <property type="entry name" value="FCP1_euk"/>
</dbReference>
<dbReference type="Pfam" id="PF03031">
    <property type="entry name" value="NIF"/>
    <property type="match status" value="1"/>
</dbReference>
<evidence type="ECO:0000256" key="4">
    <source>
        <dbReference type="ARBA" id="ARBA00022912"/>
    </source>
</evidence>
<dbReference type="PANTHER" id="PTHR23081:SF36">
    <property type="entry name" value="RNA POLYMERASE II SUBUNIT A C-TERMINAL DOMAIN PHOSPHATASE"/>
    <property type="match status" value="1"/>
</dbReference>
<accession>A0A7C8MKZ4</accession>
<feature type="region of interest" description="Disordered" evidence="10">
    <location>
        <begin position="335"/>
        <end position="382"/>
    </location>
</feature>
<evidence type="ECO:0000313" key="14">
    <source>
        <dbReference type="Proteomes" id="UP000481861"/>
    </source>
</evidence>
<evidence type="ECO:0000256" key="1">
    <source>
        <dbReference type="ARBA" id="ARBA00004123"/>
    </source>
</evidence>
<comment type="caution">
    <text evidence="13">The sequence shown here is derived from an EMBL/GenBank/DDBJ whole genome shotgun (WGS) entry which is preliminary data.</text>
</comment>
<dbReference type="EMBL" id="JAADJZ010000001">
    <property type="protein sequence ID" value="KAF2878123.1"/>
    <property type="molecule type" value="Genomic_DNA"/>
</dbReference>